<dbReference type="CDD" id="cd11386">
    <property type="entry name" value="MCP_signal"/>
    <property type="match status" value="1"/>
</dbReference>
<feature type="compositionally biased region" description="Low complexity" evidence="5">
    <location>
        <begin position="609"/>
        <end position="628"/>
    </location>
</feature>
<feature type="domain" description="HAMP" evidence="8">
    <location>
        <begin position="298"/>
        <end position="344"/>
    </location>
</feature>
<evidence type="ECO:0000256" key="6">
    <source>
        <dbReference type="SAM" id="Phobius"/>
    </source>
</evidence>
<dbReference type="PROSITE" id="PS50885">
    <property type="entry name" value="HAMP"/>
    <property type="match status" value="2"/>
</dbReference>
<sequence length="665" mass="70484">MKLNIARTLVVFGSVVCVAMLASIGIQTYAFNKLKVNGPSYQQIVYGKDLVADILPPPLYVVESYSLALEAAVHPETTEPNLRRISEVLKPAYDDRRAYWSETDLAAHLKEKLLGDVVNTGDAFWAVLDQKVKPALQQSEHEVVVDAFDQLKDAFHAHDRAVNELVAMATAFQAEAEATAADETSFFTTLSFAGAFLAILILFGGLIALRRRAIVPLTSMRDYMAVLASGDYSRPVPFDGRGDEIGEMAGAVTVFREAALERSVNRKRQEEMRERQIEDERRQMEAKSAADAERAHVIEDISAGLDRLAAGDLAFRIARPFAADYEALRSAFNSSMDAMAETLTDISRATTTVRSGSAEIASAADDLARRTETQAASLEEAAAALDQITATVRSATERAREAGTMIAGTKKSAAHSSAVVGEAVAAMDRIADSASRIRQIINVIDEIAFQTNLLALNAGVEAARAGEAGKGFAVVAQEVRDLAGRSANAAKEIKTLIETSSTQVAAGVALVNRTGSALSEIDTQVNAVDGLIETIAQASSEQAAALNEVNSAVNRMDQLTQQNAAMVEETNASCRELSKEAGHLDSLLARFALGPGTAVRAHATAAALPPASRPATAPAARKPAVALPGEKTRPTPSPARALGQKLAGALGLGGGAVTGGNWEEF</sequence>
<evidence type="ECO:0000259" key="7">
    <source>
        <dbReference type="PROSITE" id="PS50111"/>
    </source>
</evidence>
<keyword evidence="6" id="KW-1133">Transmembrane helix</keyword>
<feature type="coiled-coil region" evidence="4">
    <location>
        <begin position="260"/>
        <end position="287"/>
    </location>
</feature>
<organism evidence="9 10">
    <name type="scientific">Ciceribacter thiooxidans</name>
    <dbReference type="NCBI Taxonomy" id="1969821"/>
    <lineage>
        <taxon>Bacteria</taxon>
        <taxon>Pseudomonadati</taxon>
        <taxon>Pseudomonadota</taxon>
        <taxon>Alphaproteobacteria</taxon>
        <taxon>Hyphomicrobiales</taxon>
        <taxon>Rhizobiaceae</taxon>
        <taxon>Ciceribacter</taxon>
    </lineage>
</organism>
<evidence type="ECO:0000256" key="5">
    <source>
        <dbReference type="SAM" id="MobiDB-lite"/>
    </source>
</evidence>
<keyword evidence="6" id="KW-0812">Transmembrane</keyword>
<dbReference type="PANTHER" id="PTHR43531">
    <property type="entry name" value="PROTEIN ICFG"/>
    <property type="match status" value="1"/>
</dbReference>
<feature type="domain" description="HAMP" evidence="8">
    <location>
        <begin position="211"/>
        <end position="264"/>
    </location>
</feature>
<reference evidence="10" key="1">
    <citation type="journal article" date="2019" name="Int. J. Syst. Evol. Microbiol.">
        <title>The Global Catalogue of Microorganisms (GCM) 10K type strain sequencing project: providing services to taxonomists for standard genome sequencing and annotation.</title>
        <authorList>
            <consortium name="The Broad Institute Genomics Platform"/>
            <consortium name="The Broad Institute Genome Sequencing Center for Infectious Disease"/>
            <person name="Wu L."/>
            <person name="Ma J."/>
        </authorList>
    </citation>
    <scope>NUCLEOTIDE SEQUENCE [LARGE SCALE GENOMIC DNA]</scope>
    <source>
        <strain evidence="10">KCTC 52231</strain>
    </source>
</reference>
<keyword evidence="4" id="KW-0175">Coiled coil</keyword>
<dbReference type="SUPFAM" id="SSF158472">
    <property type="entry name" value="HAMP domain-like"/>
    <property type="match status" value="1"/>
</dbReference>
<dbReference type="PANTHER" id="PTHR43531:SF11">
    <property type="entry name" value="METHYL-ACCEPTING CHEMOTAXIS PROTEIN 3"/>
    <property type="match status" value="1"/>
</dbReference>
<feature type="domain" description="Methyl-accepting transducer" evidence="7">
    <location>
        <begin position="349"/>
        <end position="578"/>
    </location>
</feature>
<keyword evidence="3" id="KW-0807">Transducer</keyword>
<dbReference type="Pfam" id="PF00015">
    <property type="entry name" value="MCPsignal"/>
    <property type="match status" value="1"/>
</dbReference>
<proteinExistence type="inferred from homology"/>
<evidence type="ECO:0000256" key="2">
    <source>
        <dbReference type="ARBA" id="ARBA00029447"/>
    </source>
</evidence>
<keyword evidence="10" id="KW-1185">Reference proteome</keyword>
<dbReference type="SUPFAM" id="SSF58104">
    <property type="entry name" value="Methyl-accepting chemotaxis protein (MCP) signaling domain"/>
    <property type="match status" value="1"/>
</dbReference>
<dbReference type="Proteomes" id="UP001595647">
    <property type="component" value="Unassembled WGS sequence"/>
</dbReference>
<feature type="coiled-coil region" evidence="4">
    <location>
        <begin position="542"/>
        <end position="569"/>
    </location>
</feature>
<dbReference type="PROSITE" id="PS50111">
    <property type="entry name" value="CHEMOTAXIS_TRANSDUC_2"/>
    <property type="match status" value="1"/>
</dbReference>
<protein>
    <submittedName>
        <fullName evidence="9">Methyl-accepting chemotaxis protein</fullName>
    </submittedName>
</protein>
<dbReference type="Gene3D" id="1.10.287.950">
    <property type="entry name" value="Methyl-accepting chemotaxis protein"/>
    <property type="match status" value="1"/>
</dbReference>
<accession>A0ABV7HW04</accession>
<feature type="transmembrane region" description="Helical" evidence="6">
    <location>
        <begin position="186"/>
        <end position="209"/>
    </location>
</feature>
<dbReference type="CDD" id="cd06225">
    <property type="entry name" value="HAMP"/>
    <property type="match status" value="1"/>
</dbReference>
<comment type="similarity">
    <text evidence="2">Belongs to the methyl-accepting chemotaxis (MCP) protein family.</text>
</comment>
<feature type="coiled-coil region" evidence="4">
    <location>
        <begin position="368"/>
        <end position="398"/>
    </location>
</feature>
<evidence type="ECO:0000313" key="9">
    <source>
        <dbReference type="EMBL" id="MFC3162567.1"/>
    </source>
</evidence>
<keyword evidence="1" id="KW-0145">Chemotaxis</keyword>
<dbReference type="EMBL" id="JBHRTG010000004">
    <property type="protein sequence ID" value="MFC3162567.1"/>
    <property type="molecule type" value="Genomic_DNA"/>
</dbReference>
<feature type="region of interest" description="Disordered" evidence="5">
    <location>
        <begin position="609"/>
        <end position="639"/>
    </location>
</feature>
<evidence type="ECO:0000256" key="4">
    <source>
        <dbReference type="SAM" id="Coils"/>
    </source>
</evidence>
<evidence type="ECO:0000259" key="8">
    <source>
        <dbReference type="PROSITE" id="PS50885"/>
    </source>
</evidence>
<dbReference type="SMART" id="SM00304">
    <property type="entry name" value="HAMP"/>
    <property type="match status" value="2"/>
</dbReference>
<comment type="caution">
    <text evidence="9">The sequence shown here is derived from an EMBL/GenBank/DDBJ whole genome shotgun (WGS) entry which is preliminary data.</text>
</comment>
<evidence type="ECO:0000256" key="3">
    <source>
        <dbReference type="PROSITE-ProRule" id="PRU00284"/>
    </source>
</evidence>
<dbReference type="InterPro" id="IPR004089">
    <property type="entry name" value="MCPsignal_dom"/>
</dbReference>
<evidence type="ECO:0000256" key="1">
    <source>
        <dbReference type="ARBA" id="ARBA00022500"/>
    </source>
</evidence>
<name>A0ABV7HW04_9HYPH</name>
<dbReference type="Gene3D" id="6.10.340.10">
    <property type="match status" value="1"/>
</dbReference>
<gene>
    <name evidence="9" type="ORF">ACFOHV_04640</name>
</gene>
<evidence type="ECO:0000313" key="10">
    <source>
        <dbReference type="Proteomes" id="UP001595647"/>
    </source>
</evidence>
<dbReference type="SMART" id="SM00283">
    <property type="entry name" value="MA"/>
    <property type="match status" value="1"/>
</dbReference>
<dbReference type="InterPro" id="IPR051310">
    <property type="entry name" value="MCP_chemotaxis"/>
</dbReference>
<dbReference type="RefSeq" id="WP_182307376.1">
    <property type="nucleotide sequence ID" value="NZ_CP059896.1"/>
</dbReference>
<keyword evidence="6" id="KW-0472">Membrane</keyword>
<feature type="transmembrane region" description="Helical" evidence="6">
    <location>
        <begin position="9"/>
        <end position="31"/>
    </location>
</feature>
<dbReference type="Pfam" id="PF00672">
    <property type="entry name" value="HAMP"/>
    <property type="match status" value="1"/>
</dbReference>
<dbReference type="InterPro" id="IPR003660">
    <property type="entry name" value="HAMP_dom"/>
</dbReference>